<dbReference type="Proteomes" id="UP001149140">
    <property type="component" value="Unassembled WGS sequence"/>
</dbReference>
<dbReference type="InterPro" id="IPR052354">
    <property type="entry name" value="Cell_Wall_Dynamics_Protein"/>
</dbReference>
<dbReference type="InterPro" id="IPR000726">
    <property type="entry name" value="Glyco_hydro_19_cat"/>
</dbReference>
<dbReference type="GO" id="GO:0016998">
    <property type="term" value="P:cell wall macromolecule catabolic process"/>
    <property type="evidence" value="ECO:0007669"/>
    <property type="project" value="InterPro"/>
</dbReference>
<dbReference type="SUPFAM" id="SSF53955">
    <property type="entry name" value="Lysozyme-like"/>
    <property type="match status" value="1"/>
</dbReference>
<name>A0A9X3MS98_9ACTN</name>
<dbReference type="RefSeq" id="WP_270040894.1">
    <property type="nucleotide sequence ID" value="NZ_JAPDOD010000013.1"/>
</dbReference>
<keyword evidence="4" id="KW-1185">Reference proteome</keyword>
<dbReference type="GO" id="GO:0004568">
    <property type="term" value="F:chitinase activity"/>
    <property type="evidence" value="ECO:0007669"/>
    <property type="project" value="InterPro"/>
</dbReference>
<comment type="caution">
    <text evidence="3">The sequence shown here is derived from an EMBL/GenBank/DDBJ whole genome shotgun (WGS) entry which is preliminary data.</text>
</comment>
<evidence type="ECO:0000256" key="1">
    <source>
        <dbReference type="SAM" id="MobiDB-lite"/>
    </source>
</evidence>
<dbReference type="GO" id="GO:0006032">
    <property type="term" value="P:chitin catabolic process"/>
    <property type="evidence" value="ECO:0007669"/>
    <property type="project" value="InterPro"/>
</dbReference>
<protein>
    <recommendedName>
        <fullName evidence="2">Glycoside hydrolase family 19 catalytic domain-containing protein</fullName>
    </recommendedName>
</protein>
<proteinExistence type="predicted"/>
<dbReference type="Pfam" id="PF00182">
    <property type="entry name" value="Glyco_hydro_19"/>
    <property type="match status" value="1"/>
</dbReference>
<dbReference type="PANTHER" id="PTHR34408">
    <property type="entry name" value="FAMILY PROTEIN, PUTATIVE-RELATED"/>
    <property type="match status" value="1"/>
</dbReference>
<evidence type="ECO:0000313" key="3">
    <source>
        <dbReference type="EMBL" id="MDA0161679.1"/>
    </source>
</evidence>
<dbReference type="AlphaFoldDB" id="A0A9X3MS98"/>
<dbReference type="InterPro" id="IPR023346">
    <property type="entry name" value="Lysozyme-like_dom_sf"/>
</dbReference>
<feature type="region of interest" description="Disordered" evidence="1">
    <location>
        <begin position="70"/>
        <end position="89"/>
    </location>
</feature>
<evidence type="ECO:0000259" key="2">
    <source>
        <dbReference type="Pfam" id="PF00182"/>
    </source>
</evidence>
<sequence length="266" mass="29875">MSDWTIDPDALRHVCPNLDAVAARRIADGLGEAFMRFEINTPRRAAMAVAQWGHESDHFKTATEYASGSAYEGRKDLGNTQPGDGRRFKGRGRIQITGRANYAAIAKALELDCVNNPDVLAEPPNSELASGYWWFSHDCNGFCDRDDFVGLTKRINGGTNGLDDRRRLYALATQVAEKLVPVDRWGVLTDDEREWMETLAKERKIAKRNGGWKTIDPSHLARANDAKQHLVARAKELESKSAAEPNGWRRFGRQKRYDLMKEATGK</sequence>
<organism evidence="3 4">
    <name type="scientific">Solirubrobacter ginsenosidimutans</name>
    <dbReference type="NCBI Taxonomy" id="490573"/>
    <lineage>
        <taxon>Bacteria</taxon>
        <taxon>Bacillati</taxon>
        <taxon>Actinomycetota</taxon>
        <taxon>Thermoleophilia</taxon>
        <taxon>Solirubrobacterales</taxon>
        <taxon>Solirubrobacteraceae</taxon>
        <taxon>Solirubrobacter</taxon>
    </lineage>
</organism>
<dbReference type="EMBL" id="JAPDOD010000013">
    <property type="protein sequence ID" value="MDA0161679.1"/>
    <property type="molecule type" value="Genomic_DNA"/>
</dbReference>
<dbReference type="PANTHER" id="PTHR34408:SF1">
    <property type="entry name" value="GLYCOSYL HYDROLASE FAMILY 19 DOMAIN-CONTAINING PROTEIN HI_1415"/>
    <property type="match status" value="1"/>
</dbReference>
<reference evidence="3" key="1">
    <citation type="submission" date="2022-10" db="EMBL/GenBank/DDBJ databases">
        <title>The WGS of Solirubrobacter ginsenosidimutans DSM 21036.</title>
        <authorList>
            <person name="Jiang Z."/>
        </authorList>
    </citation>
    <scope>NUCLEOTIDE SEQUENCE</scope>
    <source>
        <strain evidence="3">DSM 21036</strain>
    </source>
</reference>
<accession>A0A9X3MS98</accession>
<gene>
    <name evidence="3" type="ORF">OM076_15480</name>
</gene>
<feature type="domain" description="Glycoside hydrolase family 19 catalytic" evidence="2">
    <location>
        <begin position="83"/>
        <end position="135"/>
    </location>
</feature>
<evidence type="ECO:0000313" key="4">
    <source>
        <dbReference type="Proteomes" id="UP001149140"/>
    </source>
</evidence>
<dbReference type="Gene3D" id="1.10.530.10">
    <property type="match status" value="1"/>
</dbReference>